<organism evidence="2">
    <name type="scientific">Papilio xuthus</name>
    <name type="common">Asian swallowtail butterfly</name>
    <dbReference type="NCBI Taxonomy" id="66420"/>
    <lineage>
        <taxon>Eukaryota</taxon>
        <taxon>Metazoa</taxon>
        <taxon>Ecdysozoa</taxon>
        <taxon>Arthropoda</taxon>
        <taxon>Hexapoda</taxon>
        <taxon>Insecta</taxon>
        <taxon>Pterygota</taxon>
        <taxon>Neoptera</taxon>
        <taxon>Endopterygota</taxon>
        <taxon>Lepidoptera</taxon>
        <taxon>Glossata</taxon>
        <taxon>Ditrysia</taxon>
        <taxon>Papilionoidea</taxon>
        <taxon>Papilionidae</taxon>
        <taxon>Papilioninae</taxon>
        <taxon>Papilio</taxon>
    </lineage>
</organism>
<gene>
    <name evidence="2" type="primary">LOC106126210</name>
</gene>
<dbReference type="AlphaFoldDB" id="A0AAJ6ZTW4"/>
<dbReference type="Proteomes" id="UP000694872">
    <property type="component" value="Unplaced"/>
</dbReference>
<dbReference type="GeneID" id="106126210"/>
<reference evidence="2" key="1">
    <citation type="submission" date="2025-08" db="UniProtKB">
        <authorList>
            <consortium name="RefSeq"/>
        </authorList>
    </citation>
    <scope>IDENTIFICATION</scope>
</reference>
<name>A0AAJ6ZTW4_PAPXU</name>
<feature type="region of interest" description="Disordered" evidence="1">
    <location>
        <begin position="229"/>
        <end position="265"/>
    </location>
</feature>
<accession>A0AAJ6ZTW4</accession>
<feature type="compositionally biased region" description="Polar residues" evidence="1">
    <location>
        <begin position="118"/>
        <end position="138"/>
    </location>
</feature>
<evidence type="ECO:0000313" key="2">
    <source>
        <dbReference type="RefSeq" id="XP_013179152.1"/>
    </source>
</evidence>
<dbReference type="RefSeq" id="XP_013179152.1">
    <property type="nucleotide sequence ID" value="XM_013323698.1"/>
</dbReference>
<protein>
    <submittedName>
        <fullName evidence="2">Uncharacterized protein LOC106126210 isoform X1</fullName>
    </submittedName>
</protein>
<evidence type="ECO:0000256" key="1">
    <source>
        <dbReference type="SAM" id="MobiDB-lite"/>
    </source>
</evidence>
<sequence>MSAAVAKADGWCAVVAGCAALVALGTLATPSPVSDTSEELRQALVLVDILRSGMARRRTTGSLVAPATAALPGDGAPWPGPYYSYDAPFRRFHGPGGGRSGRQLQYEDSFGAHPGENNAFTSASATSKVPEEQSSPINWTETSEPLATESAGVAVSAGASAATAVPTAVSAAHALANIITTSPRALQNSVPQSTSPAATTAHGIQKLNYLKEDRFRWKLPNEEIKKVRQSEEHIEMSQAAEELQREATAGGQRGGGAAPPWRPRGTTRVHLARSSALPRPLPENNAFCHASPRSPLCRTFI</sequence>
<dbReference type="KEGG" id="pxu:106126210"/>
<feature type="region of interest" description="Disordered" evidence="1">
    <location>
        <begin position="109"/>
        <end position="138"/>
    </location>
</feature>
<proteinExistence type="predicted"/>